<reference evidence="2 3" key="1">
    <citation type="journal article" date="2015" name="Nature">
        <title>rRNA introns, odd ribosomes, and small enigmatic genomes across a large radiation of phyla.</title>
        <authorList>
            <person name="Brown C.T."/>
            <person name="Hug L.A."/>
            <person name="Thomas B.C."/>
            <person name="Sharon I."/>
            <person name="Castelle C.J."/>
            <person name="Singh A."/>
            <person name="Wilkins M.J."/>
            <person name="Williams K.H."/>
            <person name="Banfield J.F."/>
        </authorList>
    </citation>
    <scope>NUCLEOTIDE SEQUENCE [LARGE SCALE GENOMIC DNA]</scope>
</reference>
<dbReference type="AlphaFoldDB" id="A0A0F9YYE1"/>
<evidence type="ECO:0000313" key="2">
    <source>
        <dbReference type="EMBL" id="KKP31466.1"/>
    </source>
</evidence>
<dbReference type="Proteomes" id="UP000034803">
    <property type="component" value="Unassembled WGS sequence"/>
</dbReference>
<accession>A0A0F9YYE1</accession>
<evidence type="ECO:0000313" key="3">
    <source>
        <dbReference type="Proteomes" id="UP000034803"/>
    </source>
</evidence>
<keyword evidence="1" id="KW-0802">TPR repeat</keyword>
<proteinExistence type="predicted"/>
<dbReference type="InterPro" id="IPR011990">
    <property type="entry name" value="TPR-like_helical_dom_sf"/>
</dbReference>
<dbReference type="EMBL" id="LBOI01000009">
    <property type="protein sequence ID" value="KKP31466.1"/>
    <property type="molecule type" value="Genomic_DNA"/>
</dbReference>
<organism evidence="2 3">
    <name type="scientific">Candidatus Woesebacteria bacterium GW2011_GWC2_31_9</name>
    <dbReference type="NCBI Taxonomy" id="1618586"/>
    <lineage>
        <taxon>Bacteria</taxon>
        <taxon>Candidatus Woeseibacteriota</taxon>
    </lineage>
</organism>
<dbReference type="PROSITE" id="PS50005">
    <property type="entry name" value="TPR"/>
    <property type="match status" value="1"/>
</dbReference>
<dbReference type="SUPFAM" id="SSF48452">
    <property type="entry name" value="TPR-like"/>
    <property type="match status" value="1"/>
</dbReference>
<sequence>MEENLTRKAINLALRCQWKEAIKINKLIIKEDGSDTEALNRLARAYLETGEITKAKGVSKKVLKIEPSNKIAEKSIEKYKRFKTNVDSGSEQNIDASVFLEEVGKTKLTNLINLGSPKNISKLYSGDEVKLLTHSHRATITTLDDTYVGRLPDDISARIRLLVKGGNSYKVFIKSVCSSNIKVFIKEVKKGKEFENCMSFPLEKSESIDESSSQSDFEIN</sequence>
<name>A0A0F9YYE1_9BACT</name>
<protein>
    <submittedName>
        <fullName evidence="2">Tetratricopeptide TPR_2 repeat protein</fullName>
    </submittedName>
</protein>
<comment type="caution">
    <text evidence="2">The sequence shown here is derived from an EMBL/GenBank/DDBJ whole genome shotgun (WGS) entry which is preliminary data.</text>
</comment>
<dbReference type="InterPro" id="IPR019734">
    <property type="entry name" value="TPR_rpt"/>
</dbReference>
<dbReference type="Gene3D" id="1.25.40.10">
    <property type="entry name" value="Tetratricopeptide repeat domain"/>
    <property type="match status" value="1"/>
</dbReference>
<gene>
    <name evidence="2" type="ORF">UR21_C0009G0047</name>
</gene>
<evidence type="ECO:0000256" key="1">
    <source>
        <dbReference type="PROSITE-ProRule" id="PRU00339"/>
    </source>
</evidence>
<feature type="repeat" description="TPR" evidence="1">
    <location>
        <begin position="36"/>
        <end position="69"/>
    </location>
</feature>